<comment type="caution">
    <text evidence="10">The sequence shown here is derived from an EMBL/GenBank/DDBJ whole genome shotgun (WGS) entry which is preliminary data.</text>
</comment>
<keyword evidence="6" id="KW-0408">Iron</keyword>
<evidence type="ECO:0000256" key="2">
    <source>
        <dbReference type="ARBA" id="ARBA00022630"/>
    </source>
</evidence>
<dbReference type="InterPro" id="IPR016169">
    <property type="entry name" value="FAD-bd_PCMH_sub2"/>
</dbReference>
<keyword evidence="3" id="KW-0479">Metal-binding</keyword>
<evidence type="ECO:0000259" key="9">
    <source>
        <dbReference type="PROSITE" id="PS51387"/>
    </source>
</evidence>
<dbReference type="PANTHER" id="PTHR11748">
    <property type="entry name" value="D-LACTATE DEHYDROGENASE"/>
    <property type="match status" value="1"/>
</dbReference>
<sequence length="1048" mass="116264">MFKLSATPFRDLAQSFEGDLYYNDTPQHTAQRMLYATDASVYQEMPTAVALPRTVDDIKRLVRFSRQHGIGLIPRAAGTSLAGQVVGNGIVVDISKYFGGILEVNAEERWVRVQPGVIRDDLNAILKPYGLLFGPETSTASRAMIGGMIGNNSCGLHSIIWGTTRDHLLEAKTILSDGAEVTFGPLTQDEFDAKCHGENVKSPLEQQLYQQTREWLTNSNIQQNIREGFPKPTVTRRNTGYAVDALLPFFTHAAQHISNPLVTASGEIEETQLEAEQRIANPPQDRSGPERRAVSNPDQLIPFNFCKLIAGSEGTLCFVTEAKLNLIPLPPKEVTLVCAHFMTIRETLEANLVALAHQCSASEVVDDYILQLTKTNIEQAKNRVFVEGDPKAILMVEFHDETLEGVRRKGEAFIRALQEKGMGYAYPVLYGSDSKKAWDLRKAGLGIMYNIPGEAKPANVIEDCAVDVRDLPDFIDELDRMSTEKHGLQLEYSAHAGAGELHALTLMNLKTSEGRKAFRDLLVDTAALVKKYGGSLSGEHGDGRLRGEFIGFMLGEENFQLIKDTKRLWDPHGVFNPGKIVDTPPMNEFMRNEPDREVPQPQTIFDFSAEGGLLALAEKCSGSGDCRKTEITGGTMCPSYMATRSERDTTRARANILRHFYTNKANPSDYDYEAVKDVLDLCLSCKGCKAECPSSVDMARMKAEFTQQHYAEKGVPMRARLVGNFTRMMSLASIAPWAYNAIYNTPALRKLANRLVGFHPDRTMPMLADTTLRKWFSSRQLSVGGGQKGVGSKQGESSLPTANRQLLPVNLFCDEFTNYNDVEVGQKAIMLLERLGYPVAIPDHIESGRTYLSKGLVEEARKIAIRNVTMLKDIVSEQQPLVGLEPSAILTFRDEYPDLVPHDLKADAQHIARHTYLFEEWLAQEADAGRIKPDVFSTETRLIKVHGHCHQKALSSLVPVKKILSLPKNYSVQLIPSGCCGMAGSFGYEAEHYDVSMQIGELVLFPTVRQQPDDVIIAAPGTSCRHQIKDGTGRKAQHPAEILYQALR</sequence>
<dbReference type="InterPro" id="IPR006094">
    <property type="entry name" value="Oxid_FAD_bind_N"/>
</dbReference>
<gene>
    <name evidence="10" type="ORF">GCM10023189_47740</name>
</gene>
<evidence type="ECO:0000256" key="6">
    <source>
        <dbReference type="ARBA" id="ARBA00023004"/>
    </source>
</evidence>
<dbReference type="InterPro" id="IPR016166">
    <property type="entry name" value="FAD-bd_PCMH"/>
</dbReference>
<dbReference type="PANTHER" id="PTHR11748:SF119">
    <property type="entry name" value="D-2-HYDROXYGLUTARATE DEHYDROGENASE"/>
    <property type="match status" value="1"/>
</dbReference>
<dbReference type="InterPro" id="IPR017900">
    <property type="entry name" value="4Fe4S_Fe_S_CS"/>
</dbReference>
<dbReference type="Pfam" id="PF02913">
    <property type="entry name" value="FAD-oxidase_C"/>
    <property type="match status" value="1"/>
</dbReference>
<feature type="domain" description="FAD-binding PCMH-type" evidence="9">
    <location>
        <begin position="42"/>
        <end position="329"/>
    </location>
</feature>
<comment type="cofactor">
    <cofactor evidence="1">
        <name>FAD</name>
        <dbReference type="ChEBI" id="CHEBI:57692"/>
    </cofactor>
</comment>
<keyword evidence="2" id="KW-0285">Flavoprotein</keyword>
<evidence type="ECO:0000313" key="11">
    <source>
        <dbReference type="Proteomes" id="UP001501175"/>
    </source>
</evidence>
<dbReference type="InterPro" id="IPR016164">
    <property type="entry name" value="FAD-linked_Oxase-like_C"/>
</dbReference>
<evidence type="ECO:0000256" key="7">
    <source>
        <dbReference type="ARBA" id="ARBA00023014"/>
    </source>
</evidence>
<feature type="domain" description="4Fe-4S ferredoxin-type" evidence="8">
    <location>
        <begin position="672"/>
        <end position="704"/>
    </location>
</feature>
<evidence type="ECO:0000313" key="10">
    <source>
        <dbReference type="EMBL" id="GAA4466106.1"/>
    </source>
</evidence>
<evidence type="ECO:0000256" key="5">
    <source>
        <dbReference type="ARBA" id="ARBA00023002"/>
    </source>
</evidence>
<dbReference type="SUPFAM" id="SSF55103">
    <property type="entry name" value="FAD-linked oxidases, C-terminal domain"/>
    <property type="match status" value="1"/>
</dbReference>
<dbReference type="InterPro" id="IPR004113">
    <property type="entry name" value="FAD-bd_oxidored_4_C"/>
</dbReference>
<organism evidence="10 11">
    <name type="scientific">Nibrella saemangeumensis</name>
    <dbReference type="NCBI Taxonomy" id="1084526"/>
    <lineage>
        <taxon>Bacteria</taxon>
        <taxon>Pseudomonadati</taxon>
        <taxon>Bacteroidota</taxon>
        <taxon>Cytophagia</taxon>
        <taxon>Cytophagales</taxon>
        <taxon>Spirosomataceae</taxon>
        <taxon>Nibrella</taxon>
    </lineage>
</organism>
<dbReference type="InterPro" id="IPR017896">
    <property type="entry name" value="4Fe4S_Fe-S-bd"/>
</dbReference>
<evidence type="ECO:0000256" key="3">
    <source>
        <dbReference type="ARBA" id="ARBA00022723"/>
    </source>
</evidence>
<evidence type="ECO:0000256" key="1">
    <source>
        <dbReference type="ARBA" id="ARBA00001974"/>
    </source>
</evidence>
<dbReference type="EMBL" id="BAABHD010000080">
    <property type="protein sequence ID" value="GAA4466106.1"/>
    <property type="molecule type" value="Genomic_DNA"/>
</dbReference>
<dbReference type="SUPFAM" id="SSF56176">
    <property type="entry name" value="FAD-binding/transporter-associated domain-like"/>
    <property type="match status" value="1"/>
</dbReference>
<dbReference type="PROSITE" id="PS51379">
    <property type="entry name" value="4FE4S_FER_2"/>
    <property type="match status" value="1"/>
</dbReference>
<evidence type="ECO:0000259" key="8">
    <source>
        <dbReference type="PROSITE" id="PS51379"/>
    </source>
</evidence>
<name>A0ABP8NEN5_9BACT</name>
<keyword evidence="11" id="KW-1185">Reference proteome</keyword>
<dbReference type="RefSeq" id="WP_345247791.1">
    <property type="nucleotide sequence ID" value="NZ_BAABHD010000080.1"/>
</dbReference>
<dbReference type="Gene3D" id="3.30.465.10">
    <property type="match status" value="1"/>
</dbReference>
<dbReference type="Pfam" id="PF01565">
    <property type="entry name" value="FAD_binding_4"/>
    <property type="match status" value="1"/>
</dbReference>
<evidence type="ECO:0000256" key="4">
    <source>
        <dbReference type="ARBA" id="ARBA00022827"/>
    </source>
</evidence>
<dbReference type="Proteomes" id="UP001501175">
    <property type="component" value="Unassembled WGS sequence"/>
</dbReference>
<keyword evidence="7" id="KW-0411">Iron-sulfur</keyword>
<dbReference type="SUPFAM" id="SSF46548">
    <property type="entry name" value="alpha-helical ferredoxin"/>
    <property type="match status" value="1"/>
</dbReference>
<dbReference type="InterPro" id="IPR036318">
    <property type="entry name" value="FAD-bd_PCMH-like_sf"/>
</dbReference>
<accession>A0ABP8NEN5</accession>
<reference evidence="11" key="1">
    <citation type="journal article" date="2019" name="Int. J. Syst. Evol. Microbiol.">
        <title>The Global Catalogue of Microorganisms (GCM) 10K type strain sequencing project: providing services to taxonomists for standard genome sequencing and annotation.</title>
        <authorList>
            <consortium name="The Broad Institute Genomics Platform"/>
            <consortium name="The Broad Institute Genome Sequencing Center for Infectious Disease"/>
            <person name="Wu L."/>
            <person name="Ma J."/>
        </authorList>
    </citation>
    <scope>NUCLEOTIDE SEQUENCE [LARGE SCALE GENOMIC DNA]</scope>
    <source>
        <strain evidence="11">JCM 17927</strain>
    </source>
</reference>
<keyword evidence="4" id="KW-0274">FAD</keyword>
<dbReference type="Pfam" id="PF13534">
    <property type="entry name" value="Fer4_17"/>
    <property type="match status" value="1"/>
</dbReference>
<keyword evidence="5" id="KW-0560">Oxidoreductase</keyword>
<dbReference type="PROSITE" id="PS51387">
    <property type="entry name" value="FAD_PCMH"/>
    <property type="match status" value="1"/>
</dbReference>
<dbReference type="PROSITE" id="PS00198">
    <property type="entry name" value="4FE4S_FER_1"/>
    <property type="match status" value="1"/>
</dbReference>
<protein>
    <submittedName>
        <fullName evidence="10">FAD-binding and (Fe-S)-binding domain-containing protein</fullName>
    </submittedName>
</protein>
<proteinExistence type="predicted"/>
<dbReference type="Gene3D" id="3.30.70.2740">
    <property type="match status" value="1"/>
</dbReference>